<organism evidence="2 3">
    <name type="scientific">Amycolatopsis azurea DSM 43854</name>
    <dbReference type="NCBI Taxonomy" id="1238180"/>
    <lineage>
        <taxon>Bacteria</taxon>
        <taxon>Bacillati</taxon>
        <taxon>Actinomycetota</taxon>
        <taxon>Actinomycetes</taxon>
        <taxon>Pseudonocardiales</taxon>
        <taxon>Pseudonocardiaceae</taxon>
        <taxon>Amycolatopsis</taxon>
    </lineage>
</organism>
<dbReference type="AlphaFoldDB" id="M2Q8J8"/>
<feature type="region of interest" description="Disordered" evidence="1">
    <location>
        <begin position="18"/>
        <end position="119"/>
    </location>
</feature>
<evidence type="ECO:0000313" key="3">
    <source>
        <dbReference type="Proteomes" id="UP000014137"/>
    </source>
</evidence>
<evidence type="ECO:0000256" key="1">
    <source>
        <dbReference type="SAM" id="MobiDB-lite"/>
    </source>
</evidence>
<reference evidence="2 3" key="1">
    <citation type="submission" date="2012-10" db="EMBL/GenBank/DDBJ databases">
        <title>Genome assembly of Amycolatopsis azurea DSM 43854.</title>
        <authorList>
            <person name="Khatri I."/>
            <person name="Kaur I."/>
            <person name="Subramanian S."/>
            <person name="Mayilraj S."/>
        </authorList>
    </citation>
    <scope>NUCLEOTIDE SEQUENCE [LARGE SCALE GENOMIC DNA]</scope>
    <source>
        <strain evidence="2 3">DSM 43854</strain>
    </source>
</reference>
<evidence type="ECO:0000313" key="2">
    <source>
        <dbReference type="EMBL" id="EMD22986.1"/>
    </source>
</evidence>
<gene>
    <name evidence="2" type="ORF">C791_7803</name>
</gene>
<comment type="caution">
    <text evidence="2">The sequence shown here is derived from an EMBL/GenBank/DDBJ whole genome shotgun (WGS) entry which is preliminary data.</text>
</comment>
<feature type="compositionally biased region" description="Low complexity" evidence="1">
    <location>
        <begin position="66"/>
        <end position="79"/>
    </location>
</feature>
<dbReference type="PATRIC" id="fig|1238180.3.peg.7275"/>
<dbReference type="Proteomes" id="UP000014137">
    <property type="component" value="Unassembled WGS sequence"/>
</dbReference>
<dbReference type="EMBL" id="ANMG01000083">
    <property type="protein sequence ID" value="EMD22986.1"/>
    <property type="molecule type" value="Genomic_DNA"/>
</dbReference>
<name>M2Q8J8_9PSEU</name>
<proteinExistence type="predicted"/>
<feature type="compositionally biased region" description="Polar residues" evidence="1">
    <location>
        <begin position="110"/>
        <end position="119"/>
    </location>
</feature>
<feature type="compositionally biased region" description="Low complexity" evidence="1">
    <location>
        <begin position="46"/>
        <end position="56"/>
    </location>
</feature>
<accession>M2Q8J8</accession>
<protein>
    <submittedName>
        <fullName evidence="2">Uncharacterized protein</fullName>
    </submittedName>
</protein>
<sequence>MPPPRCVDARKIGYERVTVTPPTPISRRRVAKPQARCPRRSLPVENASRNASSCSRVRSRRCPLISSRAAVSSRAAGGRPRPPAPVARSRSGTTTVGPSRHAGTRGSHLRSPSVSVLSP</sequence>